<evidence type="ECO:0000256" key="7">
    <source>
        <dbReference type="ARBA" id="ARBA00023180"/>
    </source>
</evidence>
<name>A0A131XP10_IXORI</name>
<evidence type="ECO:0000313" key="9">
    <source>
        <dbReference type="EMBL" id="JAP69154.1"/>
    </source>
</evidence>
<accession>A0A131XP10</accession>
<feature type="domain" description="Glycosyltransferase 61 catalytic" evidence="8">
    <location>
        <begin position="268"/>
        <end position="347"/>
    </location>
</feature>
<dbReference type="PANTHER" id="PTHR20961:SF38">
    <property type="entry name" value="PROTEIN O-LINKED-MANNOSE BETA-1,4-N-ACETYLGLUCOSAMINYLTRANSFERASE 2"/>
    <property type="match status" value="1"/>
</dbReference>
<proteinExistence type="evidence at transcript level"/>
<evidence type="ECO:0000256" key="1">
    <source>
        <dbReference type="ARBA" id="ARBA00004167"/>
    </source>
</evidence>
<reference evidence="9" key="1">
    <citation type="submission" date="2016-02" db="EMBL/GenBank/DDBJ databases">
        <title>RNAseq analyses of the midgut from blood- or serum-fed Ixodes ricinus ticks.</title>
        <authorList>
            <person name="Perner J."/>
            <person name="Provaznik J."/>
            <person name="Schrenkova J."/>
            <person name="Urbanova V."/>
            <person name="Ribeiro J.M."/>
            <person name="Kopacek P."/>
        </authorList>
    </citation>
    <scope>NUCLEOTIDE SEQUENCE</scope>
    <source>
        <tissue evidence="9">Gut</tissue>
    </source>
</reference>
<dbReference type="InterPro" id="IPR007657">
    <property type="entry name" value="Glycosyltransferase_61"/>
</dbReference>
<dbReference type="EMBL" id="GEFM01006642">
    <property type="protein sequence ID" value="JAP69154.1"/>
    <property type="molecule type" value="mRNA"/>
</dbReference>
<protein>
    <submittedName>
        <fullName evidence="9">Protein o-linked-mannose beta-14-n-acetylglucosaminyltransferase 2</fullName>
    </submittedName>
</protein>
<sequence length="561" mass="63991">MNVMWPDYRHALGLFVYLSVCQLIVYYWDHKAWLHDPTSSLEDRSSSVWCRGSHHTERTCTFRNLCFRSDTGDFVFFHGERTTMLGNLDSGYDPALADLSSVSDHGAFYFTFVDAPLAARAQFDVKDIHTDTIVVSRFNPDNLMHVFHDDLIPIFATAREVRGCCTDEEVSKCLDNLTLFFTDNRPKGPYWYLYQVLTKDQLLVPPSETTQLYCFNKAIVGLQKQSTWYQYGFRMPQGPLERNLKSAGKEIKLFTKQFLKMLNVQPSPSVEAGYAVIVSRSRNRLILNEEELVDMVKTHAALVPVVVDLERESLPKVLQLLVGAKLLVAMHGSALILSMFMKPGGIVLEMFPYGINPDQYTPYKTLATLPEMNLVYKSWRNTNLSNSVPHPEYEPHLGGILHLPAEQRDKILHSSQVPLHLCCENPEWLFRIYQDTIVDSSIIPVLVQVKAKKELDNEGPTRAMSPGPVSDIKCAIKELPQEGRLLHVSWAKPWNVEFVGFSSCVYEVWLQSDSRVQTFRVESMKYSNLTTENGFQVWVKAICDGNSGRFNVFPAHCEVLR</sequence>
<evidence type="ECO:0000256" key="4">
    <source>
        <dbReference type="ARBA" id="ARBA00022692"/>
    </source>
</evidence>
<dbReference type="PANTHER" id="PTHR20961">
    <property type="entry name" value="GLYCOSYLTRANSFERASE"/>
    <property type="match status" value="1"/>
</dbReference>
<keyword evidence="7" id="KW-0325">Glycoprotein</keyword>
<keyword evidence="6" id="KW-0472">Membrane</keyword>
<dbReference type="AlphaFoldDB" id="A0A131XP10"/>
<dbReference type="GO" id="GO:0097363">
    <property type="term" value="F:protein O-acetylglucosaminyltransferase activity"/>
    <property type="evidence" value="ECO:0007669"/>
    <property type="project" value="TreeGrafter"/>
</dbReference>
<keyword evidence="3 9" id="KW-0808">Transferase</keyword>
<keyword evidence="4" id="KW-0812">Transmembrane</keyword>
<evidence type="ECO:0000259" key="8">
    <source>
        <dbReference type="Pfam" id="PF04577"/>
    </source>
</evidence>
<evidence type="ECO:0000256" key="5">
    <source>
        <dbReference type="ARBA" id="ARBA00022989"/>
    </source>
</evidence>
<dbReference type="GO" id="GO:0005783">
    <property type="term" value="C:endoplasmic reticulum"/>
    <property type="evidence" value="ECO:0007669"/>
    <property type="project" value="TreeGrafter"/>
</dbReference>
<keyword evidence="2 9" id="KW-0328">Glycosyltransferase</keyword>
<evidence type="ECO:0000256" key="3">
    <source>
        <dbReference type="ARBA" id="ARBA00022679"/>
    </source>
</evidence>
<keyword evidence="5" id="KW-1133">Transmembrane helix</keyword>
<dbReference type="GO" id="GO:0035269">
    <property type="term" value="P:protein O-linked glycosylation via mannose"/>
    <property type="evidence" value="ECO:0007669"/>
    <property type="project" value="TreeGrafter"/>
</dbReference>
<organism evidence="9">
    <name type="scientific">Ixodes ricinus</name>
    <name type="common">Common tick</name>
    <name type="synonym">Acarus ricinus</name>
    <dbReference type="NCBI Taxonomy" id="34613"/>
    <lineage>
        <taxon>Eukaryota</taxon>
        <taxon>Metazoa</taxon>
        <taxon>Ecdysozoa</taxon>
        <taxon>Arthropoda</taxon>
        <taxon>Chelicerata</taxon>
        <taxon>Arachnida</taxon>
        <taxon>Acari</taxon>
        <taxon>Parasitiformes</taxon>
        <taxon>Ixodida</taxon>
        <taxon>Ixodoidea</taxon>
        <taxon>Ixodidae</taxon>
        <taxon>Ixodinae</taxon>
        <taxon>Ixodes</taxon>
    </lineage>
</organism>
<dbReference type="InterPro" id="IPR049625">
    <property type="entry name" value="Glyco_transf_61_cat"/>
</dbReference>
<evidence type="ECO:0000256" key="2">
    <source>
        <dbReference type="ARBA" id="ARBA00022676"/>
    </source>
</evidence>
<evidence type="ECO:0000256" key="6">
    <source>
        <dbReference type="ARBA" id="ARBA00023136"/>
    </source>
</evidence>
<dbReference type="Pfam" id="PF04577">
    <property type="entry name" value="Glyco_transf_61"/>
    <property type="match status" value="1"/>
</dbReference>
<dbReference type="GO" id="GO:0016020">
    <property type="term" value="C:membrane"/>
    <property type="evidence" value="ECO:0007669"/>
    <property type="project" value="UniProtKB-SubCell"/>
</dbReference>
<comment type="subcellular location">
    <subcellularLocation>
        <location evidence="1">Membrane</location>
        <topology evidence="1">Single-pass membrane protein</topology>
    </subcellularLocation>
</comment>